<evidence type="ECO:0008006" key="4">
    <source>
        <dbReference type="Google" id="ProtNLM"/>
    </source>
</evidence>
<dbReference type="Pfam" id="PF04654">
    <property type="entry name" value="DUF599"/>
    <property type="match status" value="1"/>
</dbReference>
<dbReference type="PANTHER" id="PTHR31881:SF6">
    <property type="entry name" value="OS09G0494600 PROTEIN"/>
    <property type="match status" value="1"/>
</dbReference>
<sequence length="243" mass="27692">MELTHEVIVNSICLIWFALCWVGYTYYAKNRATKKACLATELHNYRELWMRRVMLREIRVGDASLIANLERNVSFLASTAILILAGLLTLFTVSDEITGLVEKIPFSLNSSYSSVQLKTLLLVVIFVYAFFTFTWSMRQYGFCSIILGGAPLPDEDGVSDEERDDYAFYAARVIDLAGMSYNHGLRAYYFALSVLAWFINPYLFILTSGFVVAVLYRREFKSRSLKALMHKDSKEEKSASALI</sequence>
<gene>
    <name evidence="2" type="ORF">A9R00_12555</name>
</gene>
<evidence type="ECO:0000256" key="1">
    <source>
        <dbReference type="SAM" id="Phobius"/>
    </source>
</evidence>
<accession>A0A1Y5HC81</accession>
<name>A0A1Y5HC81_OLEAN</name>
<dbReference type="InterPro" id="IPR006747">
    <property type="entry name" value="DUF599"/>
</dbReference>
<keyword evidence="1" id="KW-1133">Transmembrane helix</keyword>
<dbReference type="Proteomes" id="UP000227088">
    <property type="component" value="Unassembled WGS sequence"/>
</dbReference>
<protein>
    <recommendedName>
        <fullName evidence="4">DUF599 domain-containing protein</fullName>
    </recommendedName>
</protein>
<organism evidence="2 3">
    <name type="scientific">Oleispira antarctica</name>
    <dbReference type="NCBI Taxonomy" id="188908"/>
    <lineage>
        <taxon>Bacteria</taxon>
        <taxon>Pseudomonadati</taxon>
        <taxon>Pseudomonadota</taxon>
        <taxon>Gammaproteobacteria</taxon>
        <taxon>Oceanospirillales</taxon>
        <taxon>Oceanospirillaceae</taxon>
        <taxon>Oleispira</taxon>
    </lineage>
</organism>
<feature type="transmembrane region" description="Helical" evidence="1">
    <location>
        <begin position="115"/>
        <end position="135"/>
    </location>
</feature>
<reference evidence="3" key="1">
    <citation type="journal article" date="2017" name="Proc. Natl. Acad. Sci. U.S.A.">
        <title>Simulation of Deepwater Horizon oil plume reveals substrate specialization within a complex community of hydrocarbon degraders.</title>
        <authorList>
            <person name="Hu P."/>
            <person name="Dubinsky E.A."/>
            <person name="Probst A.J."/>
            <person name="Wang J."/>
            <person name="Sieber C.M.K."/>
            <person name="Tom L.M."/>
            <person name="Gardinali P."/>
            <person name="Banfield J.F."/>
            <person name="Atlas R.M."/>
            <person name="Andersen G.L."/>
        </authorList>
    </citation>
    <scope>NUCLEOTIDE SEQUENCE [LARGE SCALE GENOMIC DNA]</scope>
</reference>
<feature type="transmembrane region" description="Helical" evidence="1">
    <location>
        <begin position="7"/>
        <end position="27"/>
    </location>
</feature>
<keyword evidence="1" id="KW-0812">Transmembrane</keyword>
<dbReference type="PANTHER" id="PTHR31881">
    <property type="match status" value="1"/>
</dbReference>
<feature type="transmembrane region" description="Helical" evidence="1">
    <location>
        <begin position="188"/>
        <end position="216"/>
    </location>
</feature>
<dbReference type="EMBL" id="MABE01000718">
    <property type="protein sequence ID" value="OUS34287.1"/>
    <property type="molecule type" value="Genomic_DNA"/>
</dbReference>
<keyword evidence="1" id="KW-0472">Membrane</keyword>
<evidence type="ECO:0000313" key="2">
    <source>
        <dbReference type="EMBL" id="OUS34287.1"/>
    </source>
</evidence>
<comment type="caution">
    <text evidence="2">The sequence shown here is derived from an EMBL/GenBank/DDBJ whole genome shotgun (WGS) entry which is preliminary data.</text>
</comment>
<proteinExistence type="predicted"/>
<feature type="transmembrane region" description="Helical" evidence="1">
    <location>
        <begin position="73"/>
        <end position="94"/>
    </location>
</feature>
<dbReference type="AlphaFoldDB" id="A0A1Y5HC81"/>
<evidence type="ECO:0000313" key="3">
    <source>
        <dbReference type="Proteomes" id="UP000227088"/>
    </source>
</evidence>